<reference evidence="6 7" key="1">
    <citation type="submission" date="2022-10" db="EMBL/GenBank/DDBJ databases">
        <title>Comparative genomics and taxonomic characterization of three novel marine species of genus Reichenbachiella exhibiting antioxidant and polysaccharide degradation activities.</title>
        <authorList>
            <person name="Muhammad N."/>
            <person name="Lee Y.-J."/>
            <person name="Ko J."/>
            <person name="Kim S.-G."/>
        </authorList>
    </citation>
    <scope>NUCLEOTIDE SEQUENCE [LARGE SCALE GENOMIC DNA]</scope>
    <source>
        <strain evidence="6 7">ABR2-5</strain>
    </source>
</reference>
<dbReference type="InterPro" id="IPR050955">
    <property type="entry name" value="Plant_Biomass_Hydrol_Est"/>
</dbReference>
<dbReference type="InterPro" id="IPR037524">
    <property type="entry name" value="PA14/GLEYA"/>
</dbReference>
<organism evidence="6 7">
    <name type="scientific">Reichenbachiella ulvae</name>
    <dbReference type="NCBI Taxonomy" id="2980104"/>
    <lineage>
        <taxon>Bacteria</taxon>
        <taxon>Pseudomonadati</taxon>
        <taxon>Bacteroidota</taxon>
        <taxon>Cytophagia</taxon>
        <taxon>Cytophagales</taxon>
        <taxon>Reichenbachiellaceae</taxon>
        <taxon>Reichenbachiella</taxon>
    </lineage>
</organism>
<evidence type="ECO:0000256" key="1">
    <source>
        <dbReference type="ARBA" id="ARBA00022729"/>
    </source>
</evidence>
<evidence type="ECO:0000313" key="6">
    <source>
        <dbReference type="EMBL" id="MCV9385032.1"/>
    </source>
</evidence>
<dbReference type="SUPFAM" id="SSF49265">
    <property type="entry name" value="Fibronectin type III"/>
    <property type="match status" value="3"/>
</dbReference>
<dbReference type="Pfam" id="PF17892">
    <property type="entry name" value="Cadherin_5"/>
    <property type="match status" value="1"/>
</dbReference>
<dbReference type="Pfam" id="PF18962">
    <property type="entry name" value="Por_Secre_tail"/>
    <property type="match status" value="1"/>
</dbReference>
<dbReference type="InterPro" id="IPR013783">
    <property type="entry name" value="Ig-like_fold"/>
</dbReference>
<feature type="signal peptide" evidence="2">
    <location>
        <begin position="1"/>
        <end position="23"/>
    </location>
</feature>
<evidence type="ECO:0000259" key="5">
    <source>
        <dbReference type="PROSITE" id="PS51820"/>
    </source>
</evidence>
<dbReference type="CDD" id="cd00063">
    <property type="entry name" value="FN3"/>
    <property type="match status" value="5"/>
</dbReference>
<dbReference type="Proteomes" id="UP001300692">
    <property type="component" value="Unassembled WGS sequence"/>
</dbReference>
<feature type="domain" description="Fibronectin type-III" evidence="4">
    <location>
        <begin position="470"/>
        <end position="563"/>
    </location>
</feature>
<dbReference type="RefSeq" id="WP_264135829.1">
    <property type="nucleotide sequence ID" value="NZ_JAOYOD010000001.1"/>
</dbReference>
<feature type="domain" description="Fibronectin type-III" evidence="4">
    <location>
        <begin position="1046"/>
        <end position="1135"/>
    </location>
</feature>
<feature type="domain" description="Fibronectin type-III" evidence="4">
    <location>
        <begin position="810"/>
        <end position="900"/>
    </location>
</feature>
<evidence type="ECO:0000256" key="2">
    <source>
        <dbReference type="SAM" id="SignalP"/>
    </source>
</evidence>
<feature type="domain" description="Fibronectin type-III" evidence="4">
    <location>
        <begin position="1502"/>
        <end position="1597"/>
    </location>
</feature>
<name>A0ABT3CN32_9BACT</name>
<dbReference type="Pfam" id="PF07691">
    <property type="entry name" value="PA14"/>
    <property type="match status" value="1"/>
</dbReference>
<sequence length="2257" mass="247943">MKRILLERILAIILCLLVFPMSAQVLDPNDPIVEYDENNPPVKPPLNEIGKWVRTKRLNWNTDNFKCYYYNGMAFRLRFPENYDTSGNTKYPMIIMLHGRGEGGEIYDNENNIKHGGGDHEYHVKNGDFNGFLFFPQNTGGFWADGHYDAIHELLTIHFPEQIHLDQNRVIIHGLSAGGQGTWKYLAKYPKTIAAALPMAAASFNYEADAEIYKYKSIWLSQGAQDRAPSPSTSWNLVNRIVQEGGNIRYTLYHNLGHGVWYTHYNEADFWPFILRANLTNPVVLNGELTLIATGDHKDEYEFITKYEFCPGEDVIANLGITGGFESYEWRKDGQVIEGETTNELTVTQFGVYDVRFQENGEWSEWSARAIEVKEKDATNTPDIVTESLQTNIIPDPNGSMGVSLLLPEGYIEYEWYMQGTANPVSSERIFNAQQSGNYFARVKEKFGCSSNDSEIFEVLSANGSNRPASISNVASFALSESSVKILWSSNAATAYPVTGFEIFRSEASGSGYELIYVANSEALNYTDENLKANTDYYYLVRPINEFTSAPVSEEAHVKTLVDSKPPSVPMNLRVVSTFPDQVTLTWDESTDDVAVYRYDVYKNGIKSKVTESNTVTMFNLNKGEPYQFMVKARDLTGNESPFSEQLIAVPLTSGLTYGYYEKTWGSNLPDFSELTPIQTGTVSNFDISVSPVTSDYGLLFSGVINIPVAGNYTFETRSDDGSKLYIGEYTESNLVVNNDGSHGMRYREGTYYFSEPGSYPIHLAFYQGGGGYGLQVYWKNTPHGVSSRQLIPDAYLVDEYTPAGSAPNSVSGLSSIDVTYNQLTLNWEDNSNNETGFQIFRSESLSGPFEPVGIVGANVTTFEDQSVKGSTSYIYQVIANNQYGSSDPVVSLESQIGEIQHGIAAQDNATGNGYIMYSVEDVFERFSSDKPYSYNSNHLVAIKRIGDAWYYDNNNSYYSFEPEPTDVLLAAVDYSADQIQSLEGDNSDVFGIAAGFVSGDLVFLADYFNGGNNNGEFTISGTSFVRNSSRHYSVTTLPLPPVPAIVSELVFDKVEGNQLTVKWLNDASAEQYQLYRSLDNSNFLPIATLEPQGDSTYYQEEGLQVHTTYYYKVVGVNDGGSTESNSFDVATLNAIPQTNTIKDFTVKFESTFELNLYATDADNDALVISSTDLPSFGEIVDYGDGTGLLILTPRAEDEGVYSITIDYSDGYGGETSASFNLTVNDNNLPTLTSMNNQILEEGESLFLEIIATDFEGAQNLTWTSNLPDFITLNVSIDGKSSLHISPDYTNHGVYDCVISVQDQQGATAEVNFQVNVSDKDPNTQYLINISKTISAASPWTNVSGLGIVQVPSVDGASQPISFEFLTNSWNTYDKGALTIDDSGIFPDAVLRDYYYFGIFGAPETVDVKLSNLDPDMSYDISLLGSSVWTGTSDNGTTVYTVNGIEKSVYVQGNTSETADFKGVVSNAQGEVIVTMSKASDGTPTGYLNGLSISTALGFDEVPAEPRNLVAEMSGRNVSLSWIDAPFNEEGFNVYKSENQGGPYDFIGSVGQGVESFLDSEISQGIEYFYVVSSYNSNGQSIVSNEVSLSIPNTPPVINIVESVEMAYVNQETILVFDVTDDPSNTVDVTFMNLPSFVVFNQFGTGGDLVMNPDESDIGNYSFTIVATDNEGSFSTEPLSIVVDEELLYSVRLNFGKNNNEAAPWNNTSKAPSQGDVFGGLLDQVGNNSGVSITLLSSFGGVHNEAPVTGDDSGAVPDDVLQEYYYWGVFGAPDVVQLKVSGLDYNNKYKFKFSGNSTFSGLNITDNGETNYSIGSVTKSLDVQANTSNLAVIDNVVANSNGEVLITMSKGAGATVGYINGLILEAYTGDPSIFYPSGLTASSLSESEIELNWSDNSFDENQFQIERATSLNGVYSTVGTVGANVTSFVDSGLEGGGIYYYRVRAKFSGNEYSDYTTVVEASTIAYYVYVNVNGDVAYDENEPWNNLSVSGQTGDVFTGFYSNNGNPTGIEMEVLTGMQGSNDWGATTGDDSGVFPDKVMRSFYFNDRLDPKGEYVLKGLDLSYKYNLKFFGSIVTNYNIITQFSAGGMTVSNSQTNNTTEVSTIYGIEPNENGEIMFTVQEDPSSNWAIFNAFVIEALPRSTEQVSGRISSAARKNSSVTNGNYEVRYGLSTLQLGMYPNPTDDYLIINMNDAPADVAYIDIINLQGVRVYSFNKFLNSINTQVTIEEEINSLSPGLYLISVKVGGQHVVERFVKK</sequence>
<evidence type="ECO:0000313" key="7">
    <source>
        <dbReference type="Proteomes" id="UP001300692"/>
    </source>
</evidence>
<dbReference type="SUPFAM" id="SSF56988">
    <property type="entry name" value="Anthrax protective antigen"/>
    <property type="match status" value="1"/>
</dbReference>
<dbReference type="InterPro" id="IPR041690">
    <property type="entry name" value="Cadherin_5"/>
</dbReference>
<keyword evidence="1 2" id="KW-0732">Signal</keyword>
<comment type="caution">
    <text evidence="6">The sequence shown here is derived from an EMBL/GenBank/DDBJ whole genome shotgun (WGS) entry which is preliminary data.</text>
</comment>
<feature type="domain" description="Ig-like" evidence="3">
    <location>
        <begin position="1230"/>
        <end position="1314"/>
    </location>
</feature>
<protein>
    <submittedName>
        <fullName evidence="6">PA14 domain-containing protein</fullName>
    </submittedName>
</protein>
<keyword evidence="7" id="KW-1185">Reference proteome</keyword>
<gene>
    <name evidence="6" type="ORF">N7U62_00075</name>
</gene>
<dbReference type="InterPro" id="IPR007110">
    <property type="entry name" value="Ig-like_dom"/>
</dbReference>
<dbReference type="SMART" id="SM00758">
    <property type="entry name" value="PA14"/>
    <property type="match status" value="1"/>
</dbReference>
<feature type="domain" description="PA14" evidence="5">
    <location>
        <begin position="651"/>
        <end position="796"/>
    </location>
</feature>
<dbReference type="PROSITE" id="PS50853">
    <property type="entry name" value="FN3"/>
    <property type="match status" value="6"/>
</dbReference>
<dbReference type="SUPFAM" id="SSF49313">
    <property type="entry name" value="Cadherin-like"/>
    <property type="match status" value="2"/>
</dbReference>
<dbReference type="SUPFAM" id="SSF53474">
    <property type="entry name" value="alpha/beta-Hydrolases"/>
    <property type="match status" value="1"/>
</dbReference>
<dbReference type="InterPro" id="IPR036116">
    <property type="entry name" value="FN3_sf"/>
</dbReference>
<accession>A0ABT3CN32</accession>
<dbReference type="InterPro" id="IPR029058">
    <property type="entry name" value="AB_hydrolase_fold"/>
</dbReference>
<dbReference type="SMART" id="SM00060">
    <property type="entry name" value="FN3"/>
    <property type="match status" value="6"/>
</dbReference>
<proteinExistence type="predicted"/>
<dbReference type="InterPro" id="IPR011658">
    <property type="entry name" value="PA14_dom"/>
</dbReference>
<dbReference type="EMBL" id="JAOYOD010000001">
    <property type="protein sequence ID" value="MCV9385032.1"/>
    <property type="molecule type" value="Genomic_DNA"/>
</dbReference>
<dbReference type="InterPro" id="IPR015919">
    <property type="entry name" value="Cadherin-like_sf"/>
</dbReference>
<dbReference type="Gene3D" id="3.40.50.1820">
    <property type="entry name" value="alpha/beta hydrolase"/>
    <property type="match status" value="1"/>
</dbReference>
<dbReference type="Pfam" id="PF00041">
    <property type="entry name" value="fn3"/>
    <property type="match status" value="1"/>
</dbReference>
<dbReference type="PANTHER" id="PTHR43037:SF1">
    <property type="entry name" value="BLL1128 PROTEIN"/>
    <property type="match status" value="1"/>
</dbReference>
<dbReference type="PROSITE" id="PS50835">
    <property type="entry name" value="IG_LIKE"/>
    <property type="match status" value="1"/>
</dbReference>
<dbReference type="Gene3D" id="2.60.40.10">
    <property type="entry name" value="Immunoglobulins"/>
    <property type="match status" value="9"/>
</dbReference>
<dbReference type="PROSITE" id="PS51820">
    <property type="entry name" value="PA14"/>
    <property type="match status" value="1"/>
</dbReference>
<feature type="domain" description="Fibronectin type-III" evidence="4">
    <location>
        <begin position="1875"/>
        <end position="1966"/>
    </location>
</feature>
<feature type="domain" description="Fibronectin type-III" evidence="4">
    <location>
        <begin position="569"/>
        <end position="657"/>
    </location>
</feature>
<evidence type="ECO:0000259" key="3">
    <source>
        <dbReference type="PROSITE" id="PS50835"/>
    </source>
</evidence>
<feature type="chain" id="PRO_5045249195" evidence="2">
    <location>
        <begin position="24"/>
        <end position="2257"/>
    </location>
</feature>
<dbReference type="InterPro" id="IPR026444">
    <property type="entry name" value="Secre_tail"/>
</dbReference>
<dbReference type="InterPro" id="IPR003961">
    <property type="entry name" value="FN3_dom"/>
</dbReference>
<evidence type="ECO:0000259" key="4">
    <source>
        <dbReference type="PROSITE" id="PS50853"/>
    </source>
</evidence>
<dbReference type="NCBIfam" id="TIGR04183">
    <property type="entry name" value="Por_Secre_tail"/>
    <property type="match status" value="1"/>
</dbReference>
<dbReference type="PANTHER" id="PTHR43037">
    <property type="entry name" value="UNNAMED PRODUCT-RELATED"/>
    <property type="match status" value="1"/>
</dbReference>